<organism evidence="13 14">
    <name type="scientific">Exilibacterium tricleocarpae</name>
    <dbReference type="NCBI Taxonomy" id="2591008"/>
    <lineage>
        <taxon>Bacteria</taxon>
        <taxon>Pseudomonadati</taxon>
        <taxon>Pseudomonadota</taxon>
        <taxon>Gammaproteobacteria</taxon>
        <taxon>Cellvibrionales</taxon>
        <taxon>Cellvibrionaceae</taxon>
        <taxon>Exilibacterium</taxon>
    </lineage>
</organism>
<evidence type="ECO:0000256" key="1">
    <source>
        <dbReference type="ARBA" id="ARBA00002265"/>
    </source>
</evidence>
<evidence type="ECO:0000256" key="10">
    <source>
        <dbReference type="ARBA" id="ARBA00023136"/>
    </source>
</evidence>
<dbReference type="AlphaFoldDB" id="A0A545U870"/>
<dbReference type="InterPro" id="IPR005495">
    <property type="entry name" value="LptG/LptF_permease"/>
</dbReference>
<dbReference type="GO" id="GO:0043190">
    <property type="term" value="C:ATP-binding cassette (ABC) transporter complex"/>
    <property type="evidence" value="ECO:0007669"/>
    <property type="project" value="InterPro"/>
</dbReference>
<evidence type="ECO:0000256" key="11">
    <source>
        <dbReference type="ARBA" id="ARBA00026081"/>
    </source>
</evidence>
<dbReference type="PANTHER" id="PTHR33529:SF7">
    <property type="entry name" value="LIPOPOLYSACCHARIDE EXPORT SYSTEM PERMEASE PROTEIN LPTF"/>
    <property type="match status" value="1"/>
</dbReference>
<gene>
    <name evidence="13" type="primary">lptF</name>
    <name evidence="13" type="ORF">FKG94_02180</name>
</gene>
<evidence type="ECO:0000313" key="13">
    <source>
        <dbReference type="EMBL" id="TQV85672.1"/>
    </source>
</evidence>
<reference evidence="13 14" key="1">
    <citation type="submission" date="2019-06" db="EMBL/GenBank/DDBJ databases">
        <title>Whole genome sequence for Cellvibrionaceae sp. R142.</title>
        <authorList>
            <person name="Wang G."/>
        </authorList>
    </citation>
    <scope>NUCLEOTIDE SEQUENCE [LARGE SCALE GENOMIC DNA]</scope>
    <source>
        <strain evidence="13 14">R142</strain>
    </source>
</reference>
<dbReference type="GO" id="GO:0015920">
    <property type="term" value="P:lipopolysaccharide transport"/>
    <property type="evidence" value="ECO:0007669"/>
    <property type="project" value="TreeGrafter"/>
</dbReference>
<dbReference type="InterPro" id="IPR030922">
    <property type="entry name" value="LptF"/>
</dbReference>
<comment type="similarity">
    <text evidence="3">Belongs to the LptF/LptG family.</text>
</comment>
<sequence length="376" mass="41552">MIVFRYLAREVLFSMTAVSAVLLMFTLSARFVKYLADAAAGKLASDVLFAVMGYRLPGFLELILPLGLFLAILFAYGRLYMDSEMTVLSACGMSQRRLLGYSLIPALGVAMVVAGFSLFVSPLGAERAEAILSEQRKRTEFDALTPARFEAMRNGQSITYAESLSSDRKQMFGVFMAQMADGSASADLAVIVAESGNQITHEENGQRYLILKNGHRYEGRPGEADYRITRFAQFAQRLEQPHAREKRKAKADSTPTRALLGSDKLVDQATLQWRLSIPVLVVILTLMAVPLSKTSPRQGRYLKMIPAILLYIIYLVSLSSARGAIEDGRLPVHFGLWAVHSIFFVIALLLLTAGSWRSWLRRRPALQAQGGEGSDA</sequence>
<feature type="transmembrane region" description="Helical" evidence="12">
    <location>
        <begin position="98"/>
        <end position="120"/>
    </location>
</feature>
<feature type="transmembrane region" description="Helical" evidence="12">
    <location>
        <begin position="56"/>
        <end position="77"/>
    </location>
</feature>
<keyword evidence="8 12" id="KW-0812">Transmembrane</keyword>
<name>A0A545U870_9GAMM</name>
<evidence type="ECO:0000313" key="14">
    <source>
        <dbReference type="Proteomes" id="UP000319732"/>
    </source>
</evidence>
<keyword evidence="6" id="KW-1003">Cell membrane</keyword>
<evidence type="ECO:0000256" key="2">
    <source>
        <dbReference type="ARBA" id="ARBA00004429"/>
    </source>
</evidence>
<accession>A0A545U870</accession>
<keyword evidence="14" id="KW-1185">Reference proteome</keyword>
<dbReference type="RefSeq" id="WP_142902523.1">
    <property type="nucleotide sequence ID" value="NZ_ML660087.1"/>
</dbReference>
<keyword evidence="9 12" id="KW-1133">Transmembrane helix</keyword>
<dbReference type="PANTHER" id="PTHR33529">
    <property type="entry name" value="SLR0882 PROTEIN-RELATED"/>
    <property type="match status" value="1"/>
</dbReference>
<feature type="transmembrane region" description="Helical" evidence="12">
    <location>
        <begin position="301"/>
        <end position="322"/>
    </location>
</feature>
<comment type="function">
    <text evidence="1">Part of the ABC transporter complex LptBFG involved in the translocation of lipopolysaccharide (LPS) from the inner membrane to the outer membrane.</text>
</comment>
<dbReference type="Pfam" id="PF03739">
    <property type="entry name" value="LptF_LptG"/>
    <property type="match status" value="1"/>
</dbReference>
<feature type="transmembrane region" description="Helical" evidence="12">
    <location>
        <begin position="334"/>
        <end position="353"/>
    </location>
</feature>
<comment type="subunit">
    <text evidence="11">Component of the lipopolysaccharide transport and assembly complex. The LptBFG transporter is composed of two ATP-binding proteins (LptB) and two transmembrane proteins (LptF and LptG).</text>
</comment>
<feature type="transmembrane region" description="Helical" evidence="12">
    <location>
        <begin position="12"/>
        <end position="36"/>
    </location>
</feature>
<dbReference type="OrthoDB" id="9778062at2"/>
<dbReference type="EMBL" id="VHSG01000003">
    <property type="protein sequence ID" value="TQV85672.1"/>
    <property type="molecule type" value="Genomic_DNA"/>
</dbReference>
<evidence type="ECO:0000256" key="12">
    <source>
        <dbReference type="SAM" id="Phobius"/>
    </source>
</evidence>
<protein>
    <recommendedName>
        <fullName evidence="4">Lipopolysaccharide export system permease protein LptF</fullName>
    </recommendedName>
</protein>
<evidence type="ECO:0000256" key="8">
    <source>
        <dbReference type="ARBA" id="ARBA00022692"/>
    </source>
</evidence>
<keyword evidence="5" id="KW-0813">Transport</keyword>
<evidence type="ECO:0000256" key="5">
    <source>
        <dbReference type="ARBA" id="ARBA00022448"/>
    </source>
</evidence>
<comment type="caution">
    <text evidence="13">The sequence shown here is derived from an EMBL/GenBank/DDBJ whole genome shotgun (WGS) entry which is preliminary data.</text>
</comment>
<feature type="transmembrane region" description="Helical" evidence="12">
    <location>
        <begin position="271"/>
        <end position="289"/>
    </location>
</feature>
<evidence type="ECO:0000256" key="3">
    <source>
        <dbReference type="ARBA" id="ARBA00007725"/>
    </source>
</evidence>
<evidence type="ECO:0000256" key="4">
    <source>
        <dbReference type="ARBA" id="ARBA00014213"/>
    </source>
</evidence>
<proteinExistence type="inferred from homology"/>
<dbReference type="Proteomes" id="UP000319732">
    <property type="component" value="Unassembled WGS sequence"/>
</dbReference>
<evidence type="ECO:0000256" key="7">
    <source>
        <dbReference type="ARBA" id="ARBA00022519"/>
    </source>
</evidence>
<keyword evidence="10 12" id="KW-0472">Membrane</keyword>
<evidence type="ECO:0000256" key="9">
    <source>
        <dbReference type="ARBA" id="ARBA00022989"/>
    </source>
</evidence>
<keyword evidence="7" id="KW-0997">Cell inner membrane</keyword>
<evidence type="ECO:0000256" key="6">
    <source>
        <dbReference type="ARBA" id="ARBA00022475"/>
    </source>
</evidence>
<dbReference type="GO" id="GO:0055085">
    <property type="term" value="P:transmembrane transport"/>
    <property type="evidence" value="ECO:0007669"/>
    <property type="project" value="InterPro"/>
</dbReference>
<comment type="subcellular location">
    <subcellularLocation>
        <location evidence="2">Cell inner membrane</location>
        <topology evidence="2">Multi-pass membrane protein</topology>
    </subcellularLocation>
</comment>
<dbReference type="NCBIfam" id="TIGR04407">
    <property type="entry name" value="LptF_YjgP"/>
    <property type="match status" value="1"/>
</dbReference>